<gene>
    <name evidence="3" type="ORF">LshimejAT787_1600590</name>
</gene>
<dbReference type="AlphaFoldDB" id="A0A9P3PZ27"/>
<dbReference type="Proteomes" id="UP001063166">
    <property type="component" value="Unassembled WGS sequence"/>
</dbReference>
<sequence>MKFVCSIIGPLLVSVASSVAAPTGHCKVRPRGGPYTNPLHTPIPVNKVSDQSYTLQKWDGGQAASAKPATKHPLHGLPPPGAPLPGNVVHAEGSKEINWNCITQ</sequence>
<protein>
    <submittedName>
        <fullName evidence="3">Uncharacterized protein</fullName>
    </submittedName>
</protein>
<feature type="chain" id="PRO_5040407623" evidence="2">
    <location>
        <begin position="21"/>
        <end position="104"/>
    </location>
</feature>
<proteinExistence type="predicted"/>
<keyword evidence="4" id="KW-1185">Reference proteome</keyword>
<keyword evidence="2" id="KW-0732">Signal</keyword>
<evidence type="ECO:0000313" key="3">
    <source>
        <dbReference type="EMBL" id="GLB44129.1"/>
    </source>
</evidence>
<name>A0A9P3PZ27_LYOSH</name>
<evidence type="ECO:0000256" key="1">
    <source>
        <dbReference type="SAM" id="MobiDB-lite"/>
    </source>
</evidence>
<feature type="signal peptide" evidence="2">
    <location>
        <begin position="1"/>
        <end position="20"/>
    </location>
</feature>
<accession>A0A9P3PZ27</accession>
<reference evidence="3" key="1">
    <citation type="submission" date="2022-07" db="EMBL/GenBank/DDBJ databases">
        <title>The genome of Lyophyllum shimeji provides insight into the initial evolution of ectomycorrhizal fungal genome.</title>
        <authorList>
            <person name="Kobayashi Y."/>
            <person name="Shibata T."/>
            <person name="Hirakawa H."/>
            <person name="Shigenobu S."/>
            <person name="Nishiyama T."/>
            <person name="Yamada A."/>
            <person name="Hasebe M."/>
            <person name="Kawaguchi M."/>
        </authorList>
    </citation>
    <scope>NUCLEOTIDE SEQUENCE</scope>
    <source>
        <strain evidence="3">AT787</strain>
    </source>
</reference>
<comment type="caution">
    <text evidence="3">The sequence shown here is derived from an EMBL/GenBank/DDBJ whole genome shotgun (WGS) entry which is preliminary data.</text>
</comment>
<dbReference type="EMBL" id="BRPK01000016">
    <property type="protein sequence ID" value="GLB44129.1"/>
    <property type="molecule type" value="Genomic_DNA"/>
</dbReference>
<evidence type="ECO:0000313" key="4">
    <source>
        <dbReference type="Proteomes" id="UP001063166"/>
    </source>
</evidence>
<evidence type="ECO:0000256" key="2">
    <source>
        <dbReference type="SAM" id="SignalP"/>
    </source>
</evidence>
<organism evidence="3 4">
    <name type="scientific">Lyophyllum shimeji</name>
    <name type="common">Hon-shimeji</name>
    <name type="synonym">Tricholoma shimeji</name>
    <dbReference type="NCBI Taxonomy" id="47721"/>
    <lineage>
        <taxon>Eukaryota</taxon>
        <taxon>Fungi</taxon>
        <taxon>Dikarya</taxon>
        <taxon>Basidiomycota</taxon>
        <taxon>Agaricomycotina</taxon>
        <taxon>Agaricomycetes</taxon>
        <taxon>Agaricomycetidae</taxon>
        <taxon>Agaricales</taxon>
        <taxon>Tricholomatineae</taxon>
        <taxon>Lyophyllaceae</taxon>
        <taxon>Lyophyllum</taxon>
    </lineage>
</organism>
<feature type="region of interest" description="Disordered" evidence="1">
    <location>
        <begin position="58"/>
        <end position="86"/>
    </location>
</feature>